<evidence type="ECO:0000313" key="2">
    <source>
        <dbReference type="Proteomes" id="UP000006377"/>
    </source>
</evidence>
<dbReference type="RefSeq" id="WP_012109785.1">
    <property type="nucleotide sequence ID" value="NC_009719.1"/>
</dbReference>
<dbReference type="CDD" id="cd08054">
    <property type="entry name" value="gp6"/>
    <property type="match status" value="1"/>
</dbReference>
<dbReference type="HOGENOM" id="CLU_085951_0_1_5"/>
<organism evidence="1 2">
    <name type="scientific">Parvibaculum lavamentivorans (strain DS-1 / DSM 13023 / NCIMB 13966)</name>
    <dbReference type="NCBI Taxonomy" id="402881"/>
    <lineage>
        <taxon>Bacteria</taxon>
        <taxon>Pseudomonadati</taxon>
        <taxon>Pseudomonadota</taxon>
        <taxon>Alphaproteobacteria</taxon>
        <taxon>Hyphomicrobiales</taxon>
        <taxon>Parvibaculaceae</taxon>
        <taxon>Parvibaculum</taxon>
    </lineage>
</organism>
<keyword evidence="2" id="KW-1185">Reference proteome</keyword>
<dbReference type="KEGG" id="pla:Plav_0908"/>
<reference evidence="1 2" key="1">
    <citation type="journal article" date="2011" name="Stand. Genomic Sci.">
        <title>Complete genome sequence of Parvibaculum lavamentivorans type strain (DS-1(T)).</title>
        <authorList>
            <person name="Schleheck D."/>
            <person name="Weiss M."/>
            <person name="Pitluck S."/>
            <person name="Bruce D."/>
            <person name="Land M.L."/>
            <person name="Han S."/>
            <person name="Saunders E."/>
            <person name="Tapia R."/>
            <person name="Detter C."/>
            <person name="Brettin T."/>
            <person name="Han J."/>
            <person name="Woyke T."/>
            <person name="Goodwin L."/>
            <person name="Pennacchio L."/>
            <person name="Nolan M."/>
            <person name="Cook A.M."/>
            <person name="Kjelleberg S."/>
            <person name="Thomas T."/>
        </authorList>
    </citation>
    <scope>NUCLEOTIDE SEQUENCE [LARGE SCALE GENOMIC DNA]</scope>
    <source>
        <strain evidence="2">DS-1 / DSM 13023 / NCIMB 13966</strain>
    </source>
</reference>
<evidence type="ECO:0008006" key="3">
    <source>
        <dbReference type="Google" id="ProtNLM"/>
    </source>
</evidence>
<dbReference type="AlphaFoldDB" id="A7HRJ8"/>
<dbReference type="InterPro" id="IPR011738">
    <property type="entry name" value="Phage_CHP"/>
</dbReference>
<dbReference type="EMBL" id="CP000774">
    <property type="protein sequence ID" value="ABS62531.1"/>
    <property type="molecule type" value="Genomic_DNA"/>
</dbReference>
<dbReference type="STRING" id="402881.Plav_0908"/>
<protein>
    <recommendedName>
        <fullName evidence="3">PhiE125 gp8 family phage protein</fullName>
    </recommendedName>
</protein>
<dbReference type="OrthoDB" id="7597216at2"/>
<sequence length="187" mass="19991">MTLMLITGPAEEPVTLAEARAHLRIDGTEEDALLGALVTAARTALEAETRRAFVTQSWRLLLDDWPAKPIRLPLAPVQAVTAVTVATMSGAMVPLDPAFYEVDAKGEPPRIAAKRGQAWPMPATRLAGIAVDFTAGYGASSAVPAPLKQAVLLLAAHWFENREPVGNGAQLPLTVSALVARYRRLHL</sequence>
<gene>
    <name evidence="1" type="ordered locus">Plav_0908</name>
</gene>
<evidence type="ECO:0000313" key="1">
    <source>
        <dbReference type="EMBL" id="ABS62531.1"/>
    </source>
</evidence>
<accession>A7HRJ8</accession>
<name>A7HRJ8_PARL1</name>
<dbReference type="eggNOG" id="ENOG5032SBG">
    <property type="taxonomic scope" value="Bacteria"/>
</dbReference>
<dbReference type="NCBIfam" id="TIGR02215">
    <property type="entry name" value="phage_chp_gp8"/>
    <property type="match status" value="1"/>
</dbReference>
<dbReference type="Proteomes" id="UP000006377">
    <property type="component" value="Chromosome"/>
</dbReference>
<dbReference type="Pfam" id="PF05135">
    <property type="entry name" value="Phage_connect_1"/>
    <property type="match status" value="1"/>
</dbReference>
<dbReference type="InterPro" id="IPR006450">
    <property type="entry name" value="Phage_HK97_gp6-like"/>
</dbReference>
<dbReference type="Gene3D" id="1.10.3230.30">
    <property type="entry name" value="Phage gp6-like head-tail connector protein"/>
    <property type="match status" value="1"/>
</dbReference>
<proteinExistence type="predicted"/>
<dbReference type="NCBIfam" id="TIGR01560">
    <property type="entry name" value="put_DNA_pack"/>
    <property type="match status" value="1"/>
</dbReference>
<dbReference type="InterPro" id="IPR021146">
    <property type="entry name" value="Phage_gp6-like_head-tail"/>
</dbReference>